<dbReference type="SMART" id="SM00271">
    <property type="entry name" value="DnaJ"/>
    <property type="match status" value="1"/>
</dbReference>
<dbReference type="PANTHER" id="PTHR44145:SF3">
    <property type="entry name" value="DNAJ HOMOLOG SUBFAMILY A MEMBER 3, MITOCHONDRIAL"/>
    <property type="match status" value="1"/>
</dbReference>
<organism evidence="4 5">
    <name type="scientific">Hymenoscyphus fraxineus</name>
    <dbReference type="NCBI Taxonomy" id="746836"/>
    <lineage>
        <taxon>Eukaryota</taxon>
        <taxon>Fungi</taxon>
        <taxon>Dikarya</taxon>
        <taxon>Ascomycota</taxon>
        <taxon>Pezizomycotina</taxon>
        <taxon>Leotiomycetes</taxon>
        <taxon>Helotiales</taxon>
        <taxon>Helotiaceae</taxon>
        <taxon>Hymenoscyphus</taxon>
    </lineage>
</organism>
<reference evidence="4" key="1">
    <citation type="submission" date="2021-07" db="EMBL/GenBank/DDBJ databases">
        <authorList>
            <person name="Durling M."/>
        </authorList>
    </citation>
    <scope>NUCLEOTIDE SEQUENCE</scope>
</reference>
<feature type="region of interest" description="Disordered" evidence="2">
    <location>
        <begin position="96"/>
        <end position="116"/>
    </location>
</feature>
<comment type="caution">
    <text evidence="4">The sequence shown here is derived from an EMBL/GenBank/DDBJ whole genome shotgun (WGS) entry which is preliminary data.</text>
</comment>
<keyword evidence="1" id="KW-0143">Chaperone</keyword>
<dbReference type="AlphaFoldDB" id="A0A9N9KMA2"/>
<dbReference type="PANTHER" id="PTHR44145">
    <property type="entry name" value="DNAJ HOMOLOG SUBFAMILY A MEMBER 3, MITOCHONDRIAL"/>
    <property type="match status" value="1"/>
</dbReference>
<protein>
    <recommendedName>
        <fullName evidence="3">J domain-containing protein</fullName>
    </recommendedName>
</protein>
<evidence type="ECO:0000313" key="4">
    <source>
        <dbReference type="EMBL" id="CAG8950365.1"/>
    </source>
</evidence>
<evidence type="ECO:0000259" key="3">
    <source>
        <dbReference type="PROSITE" id="PS50076"/>
    </source>
</evidence>
<dbReference type="InterPro" id="IPR036869">
    <property type="entry name" value="J_dom_sf"/>
</dbReference>
<dbReference type="InterPro" id="IPR001623">
    <property type="entry name" value="DnaJ_domain"/>
</dbReference>
<sequence>MEDFYSILGVSRFSTIPEIRDSYRRLALRFHPDKNKDENATSTFQQILRAWETLQDSERRAEYDREYMRVAKREREYSDGFEQGRWARENDFRAATGRWGENGNSPGGSSTSQQHRSFQVSYRHEKASVWKAKVQKEYSLRLQSWKAFRQRWIPLALECQHSVSVQERQLDNLNKMTQFEVLQQFREAIELSQKAGKYLEDTARTLSSLLAARTTYIDKLAEALSQSQERYDNILLRLECNQRRYEEEENFNREIQIHEALEILGPRDLDTPLLIDLDRRAQAINRWTSLSRINYSVKYYPSLEIEEGPWHCSGEWERVLVEYDHRCSRCDKIDFHFIPECGPAKCPGCQVVVCNECHRALWLLRQYGDWVMSSSHVSVDYFFSLYV</sequence>
<evidence type="ECO:0000256" key="1">
    <source>
        <dbReference type="ARBA" id="ARBA00023186"/>
    </source>
</evidence>
<accession>A0A9N9KMA2</accession>
<evidence type="ECO:0000313" key="5">
    <source>
        <dbReference type="Proteomes" id="UP000696280"/>
    </source>
</evidence>
<dbReference type="CDD" id="cd06257">
    <property type="entry name" value="DnaJ"/>
    <property type="match status" value="1"/>
</dbReference>
<evidence type="ECO:0000256" key="2">
    <source>
        <dbReference type="SAM" id="MobiDB-lite"/>
    </source>
</evidence>
<feature type="domain" description="J" evidence="3">
    <location>
        <begin position="3"/>
        <end position="67"/>
    </location>
</feature>
<dbReference type="Gene3D" id="1.10.287.110">
    <property type="entry name" value="DnaJ domain"/>
    <property type="match status" value="1"/>
</dbReference>
<dbReference type="EMBL" id="CAJVRL010000037">
    <property type="protein sequence ID" value="CAG8950365.1"/>
    <property type="molecule type" value="Genomic_DNA"/>
</dbReference>
<dbReference type="PROSITE" id="PS00636">
    <property type="entry name" value="DNAJ_1"/>
    <property type="match status" value="1"/>
</dbReference>
<feature type="compositionally biased region" description="Polar residues" evidence="2">
    <location>
        <begin position="102"/>
        <end position="116"/>
    </location>
</feature>
<name>A0A9N9KMA2_9HELO</name>
<proteinExistence type="predicted"/>
<gene>
    <name evidence="4" type="ORF">HYFRA_00006858</name>
</gene>
<dbReference type="Pfam" id="PF00226">
    <property type="entry name" value="DnaJ"/>
    <property type="match status" value="1"/>
</dbReference>
<dbReference type="OrthoDB" id="442087at2759"/>
<dbReference type="PRINTS" id="PR00625">
    <property type="entry name" value="JDOMAIN"/>
</dbReference>
<dbReference type="InterPro" id="IPR018253">
    <property type="entry name" value="DnaJ_domain_CS"/>
</dbReference>
<dbReference type="PROSITE" id="PS50076">
    <property type="entry name" value="DNAJ_2"/>
    <property type="match status" value="1"/>
</dbReference>
<dbReference type="SUPFAM" id="SSF46565">
    <property type="entry name" value="Chaperone J-domain"/>
    <property type="match status" value="1"/>
</dbReference>
<dbReference type="InterPro" id="IPR051938">
    <property type="entry name" value="Apopto_cytoskel_mod"/>
</dbReference>
<dbReference type="Proteomes" id="UP000696280">
    <property type="component" value="Unassembled WGS sequence"/>
</dbReference>
<keyword evidence="5" id="KW-1185">Reference proteome</keyword>